<keyword evidence="7 10" id="KW-0560">Oxidoreductase</keyword>
<dbReference type="STRING" id="1763535.LPB072_01235"/>
<evidence type="ECO:0000256" key="3">
    <source>
        <dbReference type="ARBA" id="ARBA00013014"/>
    </source>
</evidence>
<dbReference type="KEGG" id="hyl:LPB072_01235"/>
<dbReference type="EC" id="1.1.1.169" evidence="3 10"/>
<dbReference type="InterPro" id="IPR050838">
    <property type="entry name" value="Ketopantoate_reductase"/>
</dbReference>
<evidence type="ECO:0000256" key="2">
    <source>
        <dbReference type="ARBA" id="ARBA00007870"/>
    </source>
</evidence>
<evidence type="ECO:0000256" key="6">
    <source>
        <dbReference type="ARBA" id="ARBA00022857"/>
    </source>
</evidence>
<dbReference type="InterPro" id="IPR003710">
    <property type="entry name" value="ApbA"/>
</dbReference>
<comment type="pathway">
    <text evidence="1 10">Cofactor biosynthesis; (R)-pantothenate biosynthesis; (R)-pantoate from 3-methyl-2-oxobutanoate: step 2/2.</text>
</comment>
<feature type="domain" description="Ketopantoate reductase C-terminal" evidence="12">
    <location>
        <begin position="188"/>
        <end position="327"/>
    </location>
</feature>
<evidence type="ECO:0000256" key="10">
    <source>
        <dbReference type="RuleBase" id="RU362068"/>
    </source>
</evidence>
<evidence type="ECO:0000259" key="12">
    <source>
        <dbReference type="Pfam" id="PF08546"/>
    </source>
</evidence>
<dbReference type="PANTHER" id="PTHR43765:SF2">
    <property type="entry name" value="2-DEHYDROPANTOATE 2-REDUCTASE"/>
    <property type="match status" value="1"/>
</dbReference>
<evidence type="ECO:0000313" key="13">
    <source>
        <dbReference type="EMBL" id="AOW11683.1"/>
    </source>
</evidence>
<dbReference type="PANTHER" id="PTHR43765">
    <property type="entry name" value="2-DEHYDROPANTOATE 2-REDUCTASE-RELATED"/>
    <property type="match status" value="1"/>
</dbReference>
<dbReference type="NCBIfam" id="TIGR00745">
    <property type="entry name" value="apbA_panE"/>
    <property type="match status" value="1"/>
</dbReference>
<dbReference type="InterPro" id="IPR036291">
    <property type="entry name" value="NAD(P)-bd_dom_sf"/>
</dbReference>
<proteinExistence type="inferred from homology"/>
<dbReference type="Pfam" id="PF08546">
    <property type="entry name" value="ApbA_C"/>
    <property type="match status" value="1"/>
</dbReference>
<keyword evidence="5 10" id="KW-0566">Pantothenate biosynthesis</keyword>
<dbReference type="EMBL" id="LVWD01000037">
    <property type="protein sequence ID" value="OAD39775.1"/>
    <property type="molecule type" value="Genomic_DNA"/>
</dbReference>
<evidence type="ECO:0000256" key="7">
    <source>
        <dbReference type="ARBA" id="ARBA00023002"/>
    </source>
</evidence>
<dbReference type="Gene3D" id="3.40.50.720">
    <property type="entry name" value="NAD(P)-binding Rossmann-like Domain"/>
    <property type="match status" value="1"/>
</dbReference>
<dbReference type="EMBL" id="CP017476">
    <property type="protein sequence ID" value="AOW11683.1"/>
    <property type="molecule type" value="Genomic_DNA"/>
</dbReference>
<evidence type="ECO:0000259" key="11">
    <source>
        <dbReference type="Pfam" id="PF02558"/>
    </source>
</evidence>
<feature type="domain" description="Ketopantoate reductase N-terminal" evidence="11">
    <location>
        <begin position="16"/>
        <end position="160"/>
    </location>
</feature>
<evidence type="ECO:0000313" key="15">
    <source>
        <dbReference type="Proteomes" id="UP000185657"/>
    </source>
</evidence>
<dbReference type="PROSITE" id="PS51257">
    <property type="entry name" value="PROKAR_LIPOPROTEIN"/>
    <property type="match status" value="1"/>
</dbReference>
<name>A0A167GQW6_9BURK</name>
<dbReference type="Proteomes" id="UP000185657">
    <property type="component" value="Unassembled WGS sequence"/>
</dbReference>
<evidence type="ECO:0000313" key="16">
    <source>
        <dbReference type="Proteomes" id="UP000185680"/>
    </source>
</evidence>
<dbReference type="Proteomes" id="UP000185680">
    <property type="component" value="Chromosome"/>
</dbReference>
<dbReference type="SUPFAM" id="SSF48179">
    <property type="entry name" value="6-phosphogluconate dehydrogenase C-terminal domain-like"/>
    <property type="match status" value="1"/>
</dbReference>
<gene>
    <name evidence="13" type="ORF">LPB072_01235</name>
    <name evidence="14" type="ORF">LPB72_19500</name>
</gene>
<dbReference type="UniPathway" id="UPA00028">
    <property type="reaction ID" value="UER00004"/>
</dbReference>
<dbReference type="NCBIfam" id="NF006083">
    <property type="entry name" value="PRK08229.1"/>
    <property type="match status" value="1"/>
</dbReference>
<accession>A0A167GQW6</accession>
<keyword evidence="6 10" id="KW-0521">NADP</keyword>
<reference evidence="14 15" key="1">
    <citation type="submission" date="2016-02" db="EMBL/GenBank/DDBJ databases">
        <title>Draft genome sequence of Hydrogenophaga sp. LPB0072.</title>
        <authorList>
            <person name="Shin S.-K."/>
            <person name="Yi H."/>
        </authorList>
    </citation>
    <scope>NUCLEOTIDE SEQUENCE [LARGE SCALE GENOMIC DNA]</scope>
    <source>
        <strain evidence="14 15">LPB0072</strain>
    </source>
</reference>
<evidence type="ECO:0000256" key="5">
    <source>
        <dbReference type="ARBA" id="ARBA00022655"/>
    </source>
</evidence>
<dbReference type="InterPro" id="IPR013332">
    <property type="entry name" value="KPR_N"/>
</dbReference>
<dbReference type="GO" id="GO:0008677">
    <property type="term" value="F:2-dehydropantoate 2-reductase activity"/>
    <property type="evidence" value="ECO:0007669"/>
    <property type="project" value="UniProtKB-EC"/>
</dbReference>
<dbReference type="GO" id="GO:0005737">
    <property type="term" value="C:cytoplasm"/>
    <property type="evidence" value="ECO:0007669"/>
    <property type="project" value="TreeGrafter"/>
</dbReference>
<protein>
    <recommendedName>
        <fullName evidence="4 10">2-dehydropantoate 2-reductase</fullName>
        <ecNumber evidence="3 10">1.1.1.169</ecNumber>
    </recommendedName>
    <alternativeName>
        <fullName evidence="8 10">Ketopantoate reductase</fullName>
    </alternativeName>
</protein>
<evidence type="ECO:0000313" key="14">
    <source>
        <dbReference type="EMBL" id="OAD39775.1"/>
    </source>
</evidence>
<evidence type="ECO:0000256" key="1">
    <source>
        <dbReference type="ARBA" id="ARBA00004994"/>
    </source>
</evidence>
<dbReference type="Gene3D" id="1.10.1040.10">
    <property type="entry name" value="N-(1-d-carboxylethyl)-l-norvaline Dehydrogenase, domain 2"/>
    <property type="match status" value="1"/>
</dbReference>
<comment type="similarity">
    <text evidence="2 10">Belongs to the ketopantoate reductase family.</text>
</comment>
<sequence>MKNPQRIVPVVVPGSVLIMGAGSVGCYIGGCLQAAGVTVDFVGRPRVLDALRCHGLRITDLDGADHQLPPDALRLHEHTPAGLEPALVLLCVKSPATAQAAAELADQLPFNTLVLSMQNGLRNAEQAKAAAPGLRVLPGMVPYNIAELAPGQFHRGTTGHLATRDSRALDAWLPVFAAAGIPLDVHADLKPIQWGKLLLNLNNPVNALSGLPLLAELLDARHRRQFAALVKEALGVMETAGIRPARLTPMPWPLFVLVLRLPTPLFRRIAARMLRIDPKARSSMADDLALGRVTEIDALSGEVVRLAHSLGIRAPLNETMVARIRAVH</sequence>
<dbReference type="SUPFAM" id="SSF51735">
    <property type="entry name" value="NAD(P)-binding Rossmann-fold domains"/>
    <property type="match status" value="1"/>
</dbReference>
<dbReference type="InterPro" id="IPR013328">
    <property type="entry name" value="6PGD_dom2"/>
</dbReference>
<evidence type="ECO:0000256" key="8">
    <source>
        <dbReference type="ARBA" id="ARBA00032024"/>
    </source>
</evidence>
<comment type="function">
    <text evidence="10">Catalyzes the NADPH-dependent reduction of ketopantoate into pantoic acid.</text>
</comment>
<evidence type="ECO:0000256" key="4">
    <source>
        <dbReference type="ARBA" id="ARBA00019465"/>
    </source>
</evidence>
<reference evidence="13 16" key="2">
    <citation type="submission" date="2016-10" db="EMBL/GenBank/DDBJ databases">
        <title>Hydorgenophaga sp. LPB0072 isolated from gastropod.</title>
        <authorList>
            <person name="Kim E."/>
            <person name="Yi H."/>
        </authorList>
    </citation>
    <scope>NUCLEOTIDE SEQUENCE [LARGE SCALE GENOMIC DNA]</scope>
    <source>
        <strain evidence="13 16">LPB0072</strain>
    </source>
</reference>
<dbReference type="AlphaFoldDB" id="A0A167GQW6"/>
<comment type="catalytic activity">
    <reaction evidence="9 10">
        <text>(R)-pantoate + NADP(+) = 2-dehydropantoate + NADPH + H(+)</text>
        <dbReference type="Rhea" id="RHEA:16233"/>
        <dbReference type="ChEBI" id="CHEBI:11561"/>
        <dbReference type="ChEBI" id="CHEBI:15378"/>
        <dbReference type="ChEBI" id="CHEBI:15980"/>
        <dbReference type="ChEBI" id="CHEBI:57783"/>
        <dbReference type="ChEBI" id="CHEBI:58349"/>
        <dbReference type="EC" id="1.1.1.169"/>
    </reaction>
</comment>
<organism evidence="13 16">
    <name type="scientific">Hydrogenophaga crassostreae</name>
    <dbReference type="NCBI Taxonomy" id="1763535"/>
    <lineage>
        <taxon>Bacteria</taxon>
        <taxon>Pseudomonadati</taxon>
        <taxon>Pseudomonadota</taxon>
        <taxon>Betaproteobacteria</taxon>
        <taxon>Burkholderiales</taxon>
        <taxon>Comamonadaceae</taxon>
        <taxon>Hydrogenophaga</taxon>
    </lineage>
</organism>
<dbReference type="InterPro" id="IPR013752">
    <property type="entry name" value="KPA_reductase"/>
</dbReference>
<dbReference type="GO" id="GO:0050661">
    <property type="term" value="F:NADP binding"/>
    <property type="evidence" value="ECO:0007669"/>
    <property type="project" value="TreeGrafter"/>
</dbReference>
<dbReference type="InterPro" id="IPR008927">
    <property type="entry name" value="6-PGluconate_DH-like_C_sf"/>
</dbReference>
<keyword evidence="15" id="KW-1185">Reference proteome</keyword>
<dbReference type="GO" id="GO:0015940">
    <property type="term" value="P:pantothenate biosynthetic process"/>
    <property type="evidence" value="ECO:0007669"/>
    <property type="project" value="UniProtKB-UniPathway"/>
</dbReference>
<evidence type="ECO:0000256" key="9">
    <source>
        <dbReference type="ARBA" id="ARBA00048793"/>
    </source>
</evidence>
<dbReference type="Pfam" id="PF02558">
    <property type="entry name" value="ApbA"/>
    <property type="match status" value="1"/>
</dbReference>
<dbReference type="RefSeq" id="WP_066095078.1">
    <property type="nucleotide sequence ID" value="NZ_CP017476.1"/>
</dbReference>